<organism evidence="3 4">
    <name type="scientific">Vitrella brassicaformis (strain CCMP3155)</name>
    <dbReference type="NCBI Taxonomy" id="1169540"/>
    <lineage>
        <taxon>Eukaryota</taxon>
        <taxon>Sar</taxon>
        <taxon>Alveolata</taxon>
        <taxon>Colpodellida</taxon>
        <taxon>Vitrellaceae</taxon>
        <taxon>Vitrella</taxon>
    </lineage>
</organism>
<feature type="coiled-coil region" evidence="1">
    <location>
        <begin position="490"/>
        <end position="538"/>
    </location>
</feature>
<dbReference type="Proteomes" id="UP000041254">
    <property type="component" value="Unassembled WGS sequence"/>
</dbReference>
<feature type="compositionally biased region" description="Basic and acidic residues" evidence="2">
    <location>
        <begin position="349"/>
        <end position="360"/>
    </location>
</feature>
<feature type="compositionally biased region" description="Basic residues" evidence="2">
    <location>
        <begin position="107"/>
        <end position="124"/>
    </location>
</feature>
<dbReference type="AlphaFoldDB" id="A0A0G4E9W6"/>
<dbReference type="VEuPathDB" id="CryptoDB:Vbra_6723"/>
<gene>
    <name evidence="3" type="ORF">Vbra_6723</name>
</gene>
<evidence type="ECO:0000313" key="3">
    <source>
        <dbReference type="EMBL" id="CEL91985.1"/>
    </source>
</evidence>
<keyword evidence="4" id="KW-1185">Reference proteome</keyword>
<accession>A0A0G4E9W6</accession>
<feature type="compositionally biased region" description="Basic and acidic residues" evidence="2">
    <location>
        <begin position="33"/>
        <end position="54"/>
    </location>
</feature>
<name>A0A0G4E9W6_VITBC</name>
<reference evidence="3 4" key="1">
    <citation type="submission" date="2014-11" db="EMBL/GenBank/DDBJ databases">
        <authorList>
            <person name="Zhu J."/>
            <person name="Qi W."/>
            <person name="Song R."/>
        </authorList>
    </citation>
    <scope>NUCLEOTIDE SEQUENCE [LARGE SCALE GENOMIC DNA]</scope>
</reference>
<dbReference type="EMBL" id="CDMY01000040">
    <property type="protein sequence ID" value="CEL91985.1"/>
    <property type="molecule type" value="Genomic_DNA"/>
</dbReference>
<sequence>MKAYAKGPGWYRSMQDALTCLSWRDTFHRISERSGHPKMEDGRRHLHDRTKEEGCGGSETSSGVWKPSARRHCSSSPPNGAHWATLKAPCQPPSMTSKPPRPSSRPAFRKRRAEPPRPRCHPQLRHPTSPSPCHPHLRRRPPWRLLLRFLGYPKYLDGAHDDRIWEGERPHRTGLGACLSAFGFNVRILLSAFYIRRRHNLMERRQFLAADGGRAGWIRLRRDVGRAGSGGPRVLDMWALKRDDTVSGYGIPNACPYDEDSGERGVRGRVLCVRVRGAIRLGGREGDKGIADTQRALGVESFGIILPQRYIRQLLRDGLFQMRVCEICALLLQQNLSAGPLQTALEIRTRASESRSSKDQEDTDREDTDKEEIDKEEIDRIVHEKAHEAALAAKIKDSGLNLQQTLERLGGVARRMHDMPLVQEIRMISRARDFLERMAQHPQARQERRLTMHADVIQLFNNIGIEKTPTTLDDVRASLTYANKVLDHYKKEQARRCQALKRRQEDLQRQISEVEQELRSLSLEERDARIELRKLESKLPK</sequence>
<feature type="region of interest" description="Disordered" evidence="2">
    <location>
        <begin position="349"/>
        <end position="377"/>
    </location>
</feature>
<proteinExistence type="predicted"/>
<evidence type="ECO:0000256" key="2">
    <source>
        <dbReference type="SAM" id="MobiDB-lite"/>
    </source>
</evidence>
<evidence type="ECO:0000313" key="4">
    <source>
        <dbReference type="Proteomes" id="UP000041254"/>
    </source>
</evidence>
<feature type="compositionally biased region" description="Acidic residues" evidence="2">
    <location>
        <begin position="361"/>
        <end position="376"/>
    </location>
</feature>
<evidence type="ECO:0000256" key="1">
    <source>
        <dbReference type="SAM" id="Coils"/>
    </source>
</evidence>
<feature type="region of interest" description="Disordered" evidence="2">
    <location>
        <begin position="33"/>
        <end position="137"/>
    </location>
</feature>
<protein>
    <submittedName>
        <fullName evidence="3">Uncharacterized protein</fullName>
    </submittedName>
</protein>
<keyword evidence="1" id="KW-0175">Coiled coil</keyword>
<dbReference type="InParanoid" id="A0A0G4E9W6"/>